<proteinExistence type="inferred from homology"/>
<gene>
    <name evidence="8" type="primary">rps4</name>
</gene>
<organism evidence="8">
    <name type="scientific">Cyanophora paradoxa</name>
    <dbReference type="NCBI Taxonomy" id="2762"/>
    <lineage>
        <taxon>Eukaryota</taxon>
        <taxon>Glaucocystophyceae</taxon>
        <taxon>Cyanophorales</taxon>
        <taxon>Cyanophoraceae</taxon>
        <taxon>Cyanophora</taxon>
    </lineage>
</organism>
<dbReference type="Gene3D" id="3.10.290.10">
    <property type="entry name" value="RNA-binding S4 domain"/>
    <property type="match status" value="1"/>
</dbReference>
<keyword evidence="8" id="KW-0496">Mitochondrion</keyword>
<dbReference type="PANTHER" id="PTHR11831">
    <property type="entry name" value="30S 40S RIBOSOMAL PROTEIN"/>
    <property type="match status" value="1"/>
</dbReference>
<dbReference type="Pfam" id="PF01479">
    <property type="entry name" value="S4"/>
    <property type="match status" value="1"/>
</dbReference>
<reference evidence="8" key="1">
    <citation type="journal article" date="2012" name="Science">
        <title>Cyanophora paradoxa genome elucidates origin of photosynthesis in algae and plants.</title>
        <authorList>
            <person name="Price D.C."/>
            <person name="Chan C.X."/>
            <person name="Yoon H.S."/>
            <person name="Yang E.C."/>
            <person name="Qiu H."/>
            <person name="Weber A.P."/>
            <person name="Schwacke R."/>
            <person name="Gross J."/>
            <person name="Blouin N.A."/>
            <person name="Lane C."/>
            <person name="Reyes-Prieto A."/>
            <person name="Durnford D.G."/>
            <person name="Neilson J.A."/>
            <person name="Lang B.F."/>
            <person name="Burger G."/>
            <person name="Steiner J.M."/>
            <person name="Loffelhardt W."/>
            <person name="Meuser J.E."/>
            <person name="Posewitz M.C."/>
            <person name="Ball S."/>
            <person name="Arias M.C."/>
            <person name="Henrissat B."/>
            <person name="Coutinho P.M."/>
            <person name="Rensing S.A."/>
            <person name="Symeonidi A."/>
            <person name="Doddapaneni H."/>
            <person name="Green B.R."/>
            <person name="Rajah V.D."/>
            <person name="Boore J."/>
            <person name="Bhattacharya D."/>
        </authorList>
    </citation>
    <scope>NUCLEOTIDE SEQUENCE</scope>
    <source>
        <strain evidence="8">CCMP 329</strain>
    </source>
</reference>
<evidence type="ECO:0000256" key="5">
    <source>
        <dbReference type="ARBA" id="ARBA00023274"/>
    </source>
</evidence>
<comment type="similarity">
    <text evidence="1">Belongs to the universal ribosomal protein uS4 family.</text>
</comment>
<sequence>MQNYKIQKKFKRNNIWVNNSQFFKFKERLKWRLKKKKKLLHKSRNIWFNMKLYIKKIFKNFYPNLTEIQLKKYIGENIYQYLTKDKIKHSQNTQIIKIYHILESRLDTMLIRTNLVKTPKAARQLIMHKNVFVDNRLITNPGYLLSNGQIIHIKKINIVYLKIKINNKNNEFVYKKFKTILKKRILFKNYYKNFLLNTTIYNACLPSYLKYIVIQNKNYNYHTFLFNTPRLIEIPYPNKMWIHSICKRRTNRVKLYISRFKRQKFKKNKLYKLKIKKRKKIIIIGTRLNTIYSNIRLPKNLLKIKKNKKKKKVYNRKKKNKYNWNYYKKKYNKRKKQLNLIKKKKIKKKKYNKFIKFVKSFKLKRRKLTNIKLLLKKKLKINKIKKKKQKKTLLKKKKIIKNKKIRFKQKLKKKQRKEKIKIFSNNFFNILPWFYKRLKKSRLYMKK</sequence>
<dbReference type="GO" id="GO:0019843">
    <property type="term" value="F:rRNA binding"/>
    <property type="evidence" value="ECO:0007669"/>
    <property type="project" value="UniProtKB-KW"/>
</dbReference>
<keyword evidence="3 6" id="KW-0694">RNA-binding</keyword>
<feature type="domain" description="RNA-binding S4" evidence="7">
    <location>
        <begin position="104"/>
        <end position="164"/>
    </location>
</feature>
<dbReference type="AlphaFoldDB" id="E9P1C0"/>
<evidence type="ECO:0000313" key="8">
    <source>
        <dbReference type="EMBL" id="ADW79172.1"/>
    </source>
</evidence>
<dbReference type="InterPro" id="IPR022801">
    <property type="entry name" value="Ribosomal_uS4"/>
</dbReference>
<dbReference type="GO" id="GO:0015935">
    <property type="term" value="C:small ribosomal subunit"/>
    <property type="evidence" value="ECO:0007669"/>
    <property type="project" value="TreeGrafter"/>
</dbReference>
<dbReference type="SMART" id="SM00363">
    <property type="entry name" value="S4"/>
    <property type="match status" value="1"/>
</dbReference>
<dbReference type="InterPro" id="IPR036986">
    <property type="entry name" value="S4_RNA-bd_sf"/>
</dbReference>
<evidence type="ECO:0000256" key="6">
    <source>
        <dbReference type="PROSITE-ProRule" id="PRU00182"/>
    </source>
</evidence>
<geneLocation type="mitochondrion" evidence="8"/>
<evidence type="ECO:0000256" key="1">
    <source>
        <dbReference type="ARBA" id="ARBA00007465"/>
    </source>
</evidence>
<dbReference type="PANTHER" id="PTHR11831:SF4">
    <property type="entry name" value="SMALL RIBOSOMAL SUBUNIT PROTEIN US4M"/>
    <property type="match status" value="1"/>
</dbReference>
<keyword evidence="4 8" id="KW-0689">Ribosomal protein</keyword>
<evidence type="ECO:0000256" key="2">
    <source>
        <dbReference type="ARBA" id="ARBA00022730"/>
    </source>
</evidence>
<dbReference type="SUPFAM" id="SSF55174">
    <property type="entry name" value="Alpha-L RNA-binding motif"/>
    <property type="match status" value="1"/>
</dbReference>
<evidence type="ECO:0000256" key="4">
    <source>
        <dbReference type="ARBA" id="ARBA00022980"/>
    </source>
</evidence>
<dbReference type="EMBL" id="HQ849544">
    <property type="protein sequence ID" value="ADW79172.1"/>
    <property type="molecule type" value="Genomic_DNA"/>
</dbReference>
<dbReference type="InterPro" id="IPR002942">
    <property type="entry name" value="S4_RNA-bd"/>
</dbReference>
<keyword evidence="2" id="KW-0699">rRNA-binding</keyword>
<protein>
    <submittedName>
        <fullName evidence="8">Ribosomal protein S4</fullName>
    </submittedName>
</protein>
<name>E9P1C0_CYAPA</name>
<evidence type="ECO:0000256" key="3">
    <source>
        <dbReference type="ARBA" id="ARBA00022884"/>
    </source>
</evidence>
<dbReference type="CDD" id="cd00165">
    <property type="entry name" value="S4"/>
    <property type="match status" value="1"/>
</dbReference>
<dbReference type="RefSeq" id="YP_006280818.1">
    <property type="nucleotide sequence ID" value="NC_017836.1"/>
</dbReference>
<keyword evidence="5" id="KW-0687">Ribonucleoprotein</keyword>
<dbReference type="PROSITE" id="PS50889">
    <property type="entry name" value="S4"/>
    <property type="match status" value="1"/>
</dbReference>
<dbReference type="GO" id="GO:0003735">
    <property type="term" value="F:structural constituent of ribosome"/>
    <property type="evidence" value="ECO:0007669"/>
    <property type="project" value="TreeGrafter"/>
</dbReference>
<dbReference type="GO" id="GO:0042274">
    <property type="term" value="P:ribosomal small subunit biogenesis"/>
    <property type="evidence" value="ECO:0007669"/>
    <property type="project" value="TreeGrafter"/>
</dbReference>
<dbReference type="GeneID" id="12486741"/>
<evidence type="ECO:0000259" key="7">
    <source>
        <dbReference type="SMART" id="SM00363"/>
    </source>
</evidence>
<accession>E9P1C0</accession>